<feature type="transmembrane region" description="Helical" evidence="2">
    <location>
        <begin position="7"/>
        <end position="26"/>
    </location>
</feature>
<accession>A0A1G2G896</accession>
<dbReference type="SUPFAM" id="SSF82171">
    <property type="entry name" value="DPP6 N-terminal domain-like"/>
    <property type="match status" value="1"/>
</dbReference>
<evidence type="ECO:0008006" key="5">
    <source>
        <dbReference type="Google" id="ProtNLM"/>
    </source>
</evidence>
<evidence type="ECO:0000256" key="2">
    <source>
        <dbReference type="SAM" id="Phobius"/>
    </source>
</evidence>
<dbReference type="AlphaFoldDB" id="A0A1G2G896"/>
<dbReference type="EMBL" id="MHNL01000001">
    <property type="protein sequence ID" value="OGZ46200.1"/>
    <property type="molecule type" value="Genomic_DNA"/>
</dbReference>
<evidence type="ECO:0000256" key="1">
    <source>
        <dbReference type="SAM" id="MobiDB-lite"/>
    </source>
</evidence>
<dbReference type="Gene3D" id="2.120.10.30">
    <property type="entry name" value="TolB, C-terminal domain"/>
    <property type="match status" value="1"/>
</dbReference>
<keyword evidence="2" id="KW-0812">Transmembrane</keyword>
<comment type="caution">
    <text evidence="3">The sequence shown here is derived from an EMBL/GenBank/DDBJ whole genome shotgun (WGS) entry which is preliminary data.</text>
</comment>
<dbReference type="Proteomes" id="UP000177785">
    <property type="component" value="Unassembled WGS sequence"/>
</dbReference>
<protein>
    <recommendedName>
        <fullName evidence="5">Dipeptidylpeptidase IV N-terminal domain-containing protein</fullName>
    </recommendedName>
</protein>
<gene>
    <name evidence="3" type="ORF">A2756_06370</name>
</gene>
<organism evidence="3 4">
    <name type="scientific">Candidatus Ryanbacteria bacterium RIFCSPHIGHO2_01_FULL_48_27</name>
    <dbReference type="NCBI Taxonomy" id="1802115"/>
    <lineage>
        <taxon>Bacteria</taxon>
        <taxon>Candidatus Ryaniibacteriota</taxon>
    </lineage>
</organism>
<proteinExistence type="predicted"/>
<evidence type="ECO:0000313" key="4">
    <source>
        <dbReference type="Proteomes" id="UP000177785"/>
    </source>
</evidence>
<dbReference type="InterPro" id="IPR011042">
    <property type="entry name" value="6-blade_b-propeller_TolB-like"/>
</dbReference>
<feature type="region of interest" description="Disordered" evidence="1">
    <location>
        <begin position="50"/>
        <end position="71"/>
    </location>
</feature>
<dbReference type="STRING" id="1802115.A2756_06370"/>
<keyword evidence="2" id="KW-0472">Membrane</keyword>
<reference evidence="3 4" key="1">
    <citation type="journal article" date="2016" name="Nat. Commun.">
        <title>Thousands of microbial genomes shed light on interconnected biogeochemical processes in an aquifer system.</title>
        <authorList>
            <person name="Anantharaman K."/>
            <person name="Brown C.T."/>
            <person name="Hug L.A."/>
            <person name="Sharon I."/>
            <person name="Castelle C.J."/>
            <person name="Probst A.J."/>
            <person name="Thomas B.C."/>
            <person name="Singh A."/>
            <person name="Wilkins M.J."/>
            <person name="Karaoz U."/>
            <person name="Brodie E.L."/>
            <person name="Williams K.H."/>
            <person name="Hubbard S.S."/>
            <person name="Banfield J.F."/>
        </authorList>
    </citation>
    <scope>NUCLEOTIDE SEQUENCE [LARGE SCALE GENOMIC DNA]</scope>
</reference>
<keyword evidence="2" id="KW-1133">Transmembrane helix</keyword>
<sequence>MQRRTILFIILGIVALIILAVFFLGGGTTDTDSDQPGFFSALFGGGDSSLPTGDTALPTPPEGSPQINTETAKKEGRLNKIIDEPVVGAVLQKKGQKVKYFKQRNGNLFENSFTGGSENRISNVTTLGILSAGWSESKDSVALQYYDNGELKKYYFQYTGTSTNNSGFLPKEILHIAMAPGEERMAYLVPANDTYAVVTALPDNTKQKTVGSVPIPDFLLSWPTTNIISLQTKASALAPGYLYTLNPSNGVLAKVIGDVPGLTALWSPSGKRLLYSESSQEGKVIKLQYLSRETGLTKQVELTTLPEKCVWSKKNDAVVFCAIPQLDATARAQLPDDWWQGNIAFNDALWQINLDTGLKKMLLPTSAFDATNLFVSEDESFLFFTDKKENLLWSLKTQ</sequence>
<name>A0A1G2G896_9BACT</name>
<evidence type="ECO:0000313" key="3">
    <source>
        <dbReference type="EMBL" id="OGZ46200.1"/>
    </source>
</evidence>